<dbReference type="RefSeq" id="WP_123103327.1">
    <property type="nucleotide sequence ID" value="NZ_CP127527.1"/>
</dbReference>
<dbReference type="EMBL" id="RIZI01000155">
    <property type="protein sequence ID" value="RNF63762.1"/>
    <property type="molecule type" value="Genomic_DNA"/>
</dbReference>
<dbReference type="AlphaFoldDB" id="A0A3M8R813"/>
<evidence type="ECO:0000313" key="1">
    <source>
        <dbReference type="EMBL" id="RNF63762.1"/>
    </source>
</evidence>
<comment type="caution">
    <text evidence="1">The sequence shown here is derived from an EMBL/GenBank/DDBJ whole genome shotgun (WGS) entry which is preliminary data.</text>
</comment>
<evidence type="ECO:0008006" key="2">
    <source>
        <dbReference type="Google" id="ProtNLM"/>
    </source>
</evidence>
<name>A0A3M8R813_9PROT</name>
<organism evidence="1">
    <name type="scientific">Acidithiobacillus sulfuriphilus</name>
    <dbReference type="NCBI Taxonomy" id="1867749"/>
    <lineage>
        <taxon>Bacteria</taxon>
        <taxon>Pseudomonadati</taxon>
        <taxon>Pseudomonadota</taxon>
        <taxon>Acidithiobacillia</taxon>
        <taxon>Acidithiobacillales</taxon>
        <taxon>Acidithiobacillaceae</taxon>
        <taxon>Acidithiobacillus</taxon>
    </lineage>
</organism>
<proteinExistence type="predicted"/>
<gene>
    <name evidence="1" type="ORF">EC580_06430</name>
</gene>
<reference evidence="1" key="1">
    <citation type="submission" date="2018-10" db="EMBL/GenBank/DDBJ databases">
        <title>Acidithiobacillus sulfuriphilus sp. nov.: an extremely acidophilic sulfur-oxidizing chemolithotroph isolated from a neutral pH environment.</title>
        <authorList>
            <person name="Falagan C."/>
            <person name="Moya-Beltran A."/>
            <person name="Quatrini R."/>
            <person name="Johnson D.B."/>
        </authorList>
    </citation>
    <scope>NUCLEOTIDE SEQUENCE [LARGE SCALE GENOMIC DNA]</scope>
    <source>
        <strain evidence="1">CJ-2</strain>
    </source>
</reference>
<accession>A0A3M8R813</accession>
<protein>
    <recommendedName>
        <fullName evidence="2">DUF1508 domain-containing protein</fullName>
    </recommendedName>
</protein>
<sequence>MESCIEVYPVKMNGAPLWKFRVSRDAGVIYGFSKHATRDEAVAAARSNPANAKLPVREIIPPRP</sequence>